<dbReference type="PANTHER" id="PTHR34938:SF5">
    <property type="entry name" value="(RAPE) HYPOTHETICAL PROTEIN"/>
    <property type="match status" value="1"/>
</dbReference>
<dbReference type="InterPro" id="IPR040299">
    <property type="entry name" value="RF2K-like"/>
</dbReference>
<dbReference type="EMBL" id="CABITT030000001">
    <property type="protein sequence ID" value="VVA93093.1"/>
    <property type="molecule type" value="Genomic_DNA"/>
</dbReference>
<evidence type="ECO:0000313" key="1">
    <source>
        <dbReference type="EMBL" id="VVA93093.1"/>
    </source>
</evidence>
<organism evidence="1 2">
    <name type="scientific">Arabis nemorensis</name>
    <dbReference type="NCBI Taxonomy" id="586526"/>
    <lineage>
        <taxon>Eukaryota</taxon>
        <taxon>Viridiplantae</taxon>
        <taxon>Streptophyta</taxon>
        <taxon>Embryophyta</taxon>
        <taxon>Tracheophyta</taxon>
        <taxon>Spermatophyta</taxon>
        <taxon>Magnoliopsida</taxon>
        <taxon>eudicotyledons</taxon>
        <taxon>Gunneridae</taxon>
        <taxon>Pentapetalae</taxon>
        <taxon>rosids</taxon>
        <taxon>malvids</taxon>
        <taxon>Brassicales</taxon>
        <taxon>Brassicaceae</taxon>
        <taxon>Arabideae</taxon>
        <taxon>Arabis</taxon>
    </lineage>
</organism>
<evidence type="ECO:0000313" key="2">
    <source>
        <dbReference type="Proteomes" id="UP000489600"/>
    </source>
</evidence>
<dbReference type="GO" id="GO:0009658">
    <property type="term" value="P:chloroplast organization"/>
    <property type="evidence" value="ECO:0007669"/>
    <property type="project" value="TreeGrafter"/>
</dbReference>
<dbReference type="OrthoDB" id="759910at2759"/>
<reference evidence="1" key="1">
    <citation type="submission" date="2019-07" db="EMBL/GenBank/DDBJ databases">
        <authorList>
            <person name="Dittberner H."/>
        </authorList>
    </citation>
    <scope>NUCLEOTIDE SEQUENCE [LARGE SCALE GENOMIC DNA]</scope>
</reference>
<name>A0A565AVL6_9BRAS</name>
<dbReference type="GO" id="GO:0009507">
    <property type="term" value="C:chloroplast"/>
    <property type="evidence" value="ECO:0007669"/>
    <property type="project" value="TreeGrafter"/>
</dbReference>
<proteinExistence type="predicted"/>
<protein>
    <submittedName>
        <fullName evidence="1">Uncharacterized protein</fullName>
    </submittedName>
</protein>
<gene>
    <name evidence="1" type="ORF">ANE_LOCUS3538</name>
</gene>
<dbReference type="Proteomes" id="UP000489600">
    <property type="component" value="Unassembled WGS sequence"/>
</dbReference>
<keyword evidence="2" id="KW-1185">Reference proteome</keyword>
<accession>A0A565AVL6</accession>
<dbReference type="PANTHER" id="PTHR34938">
    <property type="entry name" value="PROTEIN FERTILITY RESTORER RF2, MITOCHONDRIAL"/>
    <property type="match status" value="1"/>
</dbReference>
<dbReference type="AlphaFoldDB" id="A0A565AVL6"/>
<dbReference type="GO" id="GO:0010027">
    <property type="term" value="P:thylakoid membrane organization"/>
    <property type="evidence" value="ECO:0007669"/>
    <property type="project" value="TreeGrafter"/>
</dbReference>
<sequence>MPVMSPSLCIGAKQLVYLPPPNRNYFQRKRTRVSMQLQPWSQRNFPSIKAVLSCNAALNSKCSQGQTQTLTREAPTITQAPNTNYDGMICHESSQCRTERINRARLMMVEAE</sequence>
<comment type="caution">
    <text evidence="1">The sequence shown here is derived from an EMBL/GenBank/DDBJ whole genome shotgun (WGS) entry which is preliminary data.</text>
</comment>